<evidence type="ECO:0000313" key="3">
    <source>
        <dbReference type="Proteomes" id="UP001150614"/>
    </source>
</evidence>
<dbReference type="SMART" id="SM00228">
    <property type="entry name" value="PDZ"/>
    <property type="match status" value="1"/>
</dbReference>
<dbReference type="SUPFAM" id="SSF50156">
    <property type="entry name" value="PDZ domain-like"/>
    <property type="match status" value="1"/>
</dbReference>
<reference evidence="2" key="1">
    <citation type="submission" date="2022-07" db="EMBL/GenBank/DDBJ databases">
        <title>Draft genome of Pseudomonas carnis strain LP isolated from cheese.</title>
        <authorList>
            <person name="Wolfe B.E."/>
        </authorList>
    </citation>
    <scope>NUCLEOTIDE SEQUENCE</scope>
    <source>
        <strain evidence="2">LP</strain>
    </source>
</reference>
<name>A0ABT5RKC9_9PSED</name>
<keyword evidence="3" id="KW-1185">Reference proteome</keyword>
<evidence type="ECO:0000313" key="2">
    <source>
        <dbReference type="EMBL" id="MDD1946445.1"/>
    </source>
</evidence>
<organism evidence="2 3">
    <name type="scientific">Pseudomonas carnis</name>
    <dbReference type="NCBI Taxonomy" id="2487355"/>
    <lineage>
        <taxon>Bacteria</taxon>
        <taxon>Pseudomonadati</taxon>
        <taxon>Pseudomonadota</taxon>
        <taxon>Gammaproteobacteria</taxon>
        <taxon>Pseudomonadales</taxon>
        <taxon>Pseudomonadaceae</taxon>
        <taxon>Pseudomonas</taxon>
    </lineage>
</organism>
<dbReference type="Proteomes" id="UP001150614">
    <property type="component" value="Unassembled WGS sequence"/>
</dbReference>
<dbReference type="PROSITE" id="PS50106">
    <property type="entry name" value="PDZ"/>
    <property type="match status" value="1"/>
</dbReference>
<dbReference type="EMBL" id="JANCLL010000029">
    <property type="protein sequence ID" value="MDD1946445.1"/>
    <property type="molecule type" value="Genomic_DNA"/>
</dbReference>
<feature type="domain" description="PDZ" evidence="1">
    <location>
        <begin position="164"/>
        <end position="237"/>
    </location>
</feature>
<gene>
    <name evidence="2" type="ORF">NMG11_21710</name>
</gene>
<dbReference type="InterPro" id="IPR036034">
    <property type="entry name" value="PDZ_sf"/>
</dbReference>
<protein>
    <submittedName>
        <fullName evidence="2">PDZ domain-containing protein</fullName>
    </submittedName>
</protein>
<comment type="caution">
    <text evidence="2">The sequence shown here is derived from an EMBL/GenBank/DDBJ whole genome shotgun (WGS) entry which is preliminary data.</text>
</comment>
<dbReference type="Pfam" id="PF13180">
    <property type="entry name" value="PDZ_2"/>
    <property type="match status" value="1"/>
</dbReference>
<proteinExistence type="predicted"/>
<evidence type="ECO:0000259" key="1">
    <source>
        <dbReference type="PROSITE" id="PS50106"/>
    </source>
</evidence>
<dbReference type="Gene3D" id="2.30.42.10">
    <property type="match status" value="1"/>
</dbReference>
<dbReference type="PROSITE" id="PS51257">
    <property type="entry name" value="PROKAR_LIPOPROTEIN"/>
    <property type="match status" value="1"/>
</dbReference>
<dbReference type="InterPro" id="IPR001478">
    <property type="entry name" value="PDZ"/>
</dbReference>
<dbReference type="RefSeq" id="WP_038448427.1">
    <property type="nucleotide sequence ID" value="NZ_BQHG01000016.1"/>
</dbReference>
<sequence>MRRRLINTLVAVTTALALTGCANGYKEFYIPATGVSPEFVSANRASAAPALPVIERSPFGDLEKIIAGYSKRGYVVIGESSFNSGENVSEDHALKQGAAVGADLVLVFVPQYTGSVTSSMPLTTPTTSTSYTTSSANAYGPGGQATAFGNASTTTYGSTTTYIPITVNRSDYGAIYFVKGRFRVGAFVRNLNDLERQLLQTNQGVVVTTIVDDSPAYKADILAGDMIVAMDGERVSNQESFTRMATVRAGRLINLSLIRNGKPIEKSLQVGK</sequence>
<accession>A0ABT5RKC9</accession>